<sequence length="876" mass="97992">IYRVDLSGESFNWVSLVVHDRSSGQQQIKIKMKVVIRESTMVKPAEESPAIKLWNSCLDLTAPNFHIQLVYFYRPNGAANFFDTKVIKDALSRALVAFYPMGGRFKHGEDGRVVIDCQGQGALFLEAESDGMIDDFGDFAPRFEFLKLVPVVDYSLGIESYPLLVVQVTYFKCGAVSLGVGLHHRVVDGSSAMHFVNTWSDMARGLDVTLPPFIDRTLLRAQDPPKPVFDHVEYHPDPMVSLPLQVPLDETKTKSVCSLFKLTRDQLDTLKAKSKEADDGTINFSSFEILAAHVWKCVSKARGLPDDMDTKLKIATDGRARFQPPLPPGYFGNVVFTTTTISTSGELQSKPTWHAASKIHDALVTMNNEYLKSALDYLEKHLDQKPMVSYKHANLRITSWARLPTRDADFGWGRPVFTGPTWIPLEGLSFVLPSPIDDGSLLIIIGLEAEQMKVTVTKSTMVRPAKETPTTRLWNSSLDLKAPNFHIQLVYFYRRNGAPNFFDTKVMKEALSRALVAFYPMAGRFKQDQDGRVEIDCQGQGALFLEAEADWVINDFGDFAPRLEFLKLLPVVDYSLGIESYPLLVVQVTYFKCGGVSLGAGLHHQAVDGMSAIHFMNTWSDMARGLDITLPPFIDRTLLRAQDPPQPVFEHVEYLPDPTPVPVPVPSQENKIVCSIFKLTRNQLNMLKAKSKEDNNTISYSSFEILSGHVWKCVCKARALQDDMDTKLVIAMDGRARFQPPLPTGYFGNVVFIPTATATPSELKAKPIWHAASKIHDAIAKMNNDYLKSALDYLEQHLNHNPIVSYNHTRISSWARLPLHDADFGWGRPVFSGPPWISLAGLCFVLPSPINDGSLSIVIGLEVEQMKLFSNFLYAI</sequence>
<comment type="caution">
    <text evidence="4">The sequence shown here is derived from an EMBL/GenBank/DDBJ whole genome shotgun (WGS) entry which is preliminary data.</text>
</comment>
<reference evidence="4" key="1">
    <citation type="submission" date="2022-06" db="EMBL/GenBank/DDBJ databases">
        <title>Uncovering the hologenomic basis of an extraordinary plant invasion.</title>
        <authorList>
            <person name="Bieker V.C."/>
            <person name="Martin M.D."/>
            <person name="Gilbert T."/>
            <person name="Hodgins K."/>
            <person name="Battlay P."/>
            <person name="Petersen B."/>
            <person name="Wilson J."/>
        </authorList>
    </citation>
    <scope>NUCLEOTIDE SEQUENCE</scope>
    <source>
        <strain evidence="4">AA19_3_7</strain>
        <tissue evidence="4">Leaf</tissue>
    </source>
</reference>
<dbReference type="PANTHER" id="PTHR31642:SF11">
    <property type="entry name" value="SHIKIMATE O-HYDROXYCINNAMOYLTRANSFERASE"/>
    <property type="match status" value="1"/>
</dbReference>
<dbReference type="InterPro" id="IPR023213">
    <property type="entry name" value="CAT-like_dom_sf"/>
</dbReference>
<dbReference type="FunFam" id="3.30.559.10:FF:000015">
    <property type="entry name" value="Spermidine hydroxycinnamoyl transferase"/>
    <property type="match status" value="2"/>
</dbReference>
<dbReference type="FunFam" id="3.30.559.10:FF:000008">
    <property type="entry name" value="Tryptamine hydroxycinnamoyl transferase"/>
    <property type="match status" value="2"/>
</dbReference>
<evidence type="ECO:0000313" key="4">
    <source>
        <dbReference type="EMBL" id="KAI7731858.1"/>
    </source>
</evidence>
<evidence type="ECO:0000256" key="1">
    <source>
        <dbReference type="ARBA" id="ARBA00009861"/>
    </source>
</evidence>
<dbReference type="PANTHER" id="PTHR31642">
    <property type="entry name" value="TRICHOTHECENE 3-O-ACETYLTRANSFERASE"/>
    <property type="match status" value="1"/>
</dbReference>
<keyword evidence="2" id="KW-0808">Transferase</keyword>
<dbReference type="AlphaFoldDB" id="A0AAD5C048"/>
<gene>
    <name evidence="4" type="ORF">M8C21_032222</name>
</gene>
<name>A0AAD5C048_AMBAR</name>
<accession>A0AAD5C048</accession>
<organism evidence="4 5">
    <name type="scientific">Ambrosia artemisiifolia</name>
    <name type="common">Common ragweed</name>
    <dbReference type="NCBI Taxonomy" id="4212"/>
    <lineage>
        <taxon>Eukaryota</taxon>
        <taxon>Viridiplantae</taxon>
        <taxon>Streptophyta</taxon>
        <taxon>Embryophyta</taxon>
        <taxon>Tracheophyta</taxon>
        <taxon>Spermatophyta</taxon>
        <taxon>Magnoliopsida</taxon>
        <taxon>eudicotyledons</taxon>
        <taxon>Gunneridae</taxon>
        <taxon>Pentapetalae</taxon>
        <taxon>asterids</taxon>
        <taxon>campanulids</taxon>
        <taxon>Asterales</taxon>
        <taxon>Asteraceae</taxon>
        <taxon>Asteroideae</taxon>
        <taxon>Heliantheae alliance</taxon>
        <taxon>Heliantheae</taxon>
        <taxon>Ambrosia</taxon>
    </lineage>
</organism>
<dbReference type="InterPro" id="IPR050317">
    <property type="entry name" value="Plant_Fungal_Acyltransferase"/>
</dbReference>
<evidence type="ECO:0000256" key="3">
    <source>
        <dbReference type="ARBA" id="ARBA00023315"/>
    </source>
</evidence>
<dbReference type="Gene3D" id="3.30.559.10">
    <property type="entry name" value="Chloramphenicol acetyltransferase-like domain"/>
    <property type="match status" value="4"/>
</dbReference>
<feature type="non-terminal residue" evidence="4">
    <location>
        <position position="876"/>
    </location>
</feature>
<dbReference type="Pfam" id="PF02458">
    <property type="entry name" value="Transferase"/>
    <property type="match status" value="1"/>
</dbReference>
<keyword evidence="5" id="KW-1185">Reference proteome</keyword>
<evidence type="ECO:0008006" key="6">
    <source>
        <dbReference type="Google" id="ProtNLM"/>
    </source>
</evidence>
<proteinExistence type="inferred from homology"/>
<protein>
    <recommendedName>
        <fullName evidence="6">Shikimate O-hydroxycinnamoyltransferase</fullName>
    </recommendedName>
</protein>
<evidence type="ECO:0000313" key="5">
    <source>
        <dbReference type="Proteomes" id="UP001206925"/>
    </source>
</evidence>
<dbReference type="Proteomes" id="UP001206925">
    <property type="component" value="Unassembled WGS sequence"/>
</dbReference>
<dbReference type="EMBL" id="JAMZMK010010364">
    <property type="protein sequence ID" value="KAI7731858.1"/>
    <property type="molecule type" value="Genomic_DNA"/>
</dbReference>
<evidence type="ECO:0000256" key="2">
    <source>
        <dbReference type="ARBA" id="ARBA00022679"/>
    </source>
</evidence>
<dbReference type="GO" id="GO:0050266">
    <property type="term" value="F:rosmarinate synthase activity"/>
    <property type="evidence" value="ECO:0007669"/>
    <property type="project" value="UniProtKB-ARBA"/>
</dbReference>
<keyword evidence="3" id="KW-0012">Acyltransferase</keyword>
<comment type="similarity">
    <text evidence="1">Belongs to the plant acyltransferase family.</text>
</comment>